<accession>A0A5D0HJH2</accession>
<evidence type="ECO:0000313" key="3">
    <source>
        <dbReference type="Proteomes" id="UP000323930"/>
    </source>
</evidence>
<feature type="transmembrane region" description="Helical" evidence="1">
    <location>
        <begin position="84"/>
        <end position="102"/>
    </location>
</feature>
<evidence type="ECO:0008006" key="4">
    <source>
        <dbReference type="Google" id="ProtNLM"/>
    </source>
</evidence>
<feature type="transmembrane region" description="Helical" evidence="1">
    <location>
        <begin position="174"/>
        <end position="193"/>
    </location>
</feature>
<comment type="caution">
    <text evidence="2">The sequence shown here is derived from an EMBL/GenBank/DDBJ whole genome shotgun (WGS) entry which is preliminary data.</text>
</comment>
<keyword evidence="1" id="KW-0472">Membrane</keyword>
<dbReference type="EMBL" id="VSDQ01000718">
    <property type="protein sequence ID" value="TYA71534.1"/>
    <property type="molecule type" value="Genomic_DNA"/>
</dbReference>
<organism evidence="2 3">
    <name type="scientific">Seonamhaeicola marinus</name>
    <dbReference type="NCBI Taxonomy" id="1912246"/>
    <lineage>
        <taxon>Bacteria</taxon>
        <taxon>Pseudomonadati</taxon>
        <taxon>Bacteroidota</taxon>
        <taxon>Flavobacteriia</taxon>
        <taxon>Flavobacteriales</taxon>
        <taxon>Flavobacteriaceae</taxon>
    </lineage>
</organism>
<reference evidence="2 3" key="1">
    <citation type="submission" date="2019-08" db="EMBL/GenBank/DDBJ databases">
        <title>Seonamhaeicola sediminis sp. nov., isolated from marine sediment.</title>
        <authorList>
            <person name="Cao W.R."/>
        </authorList>
    </citation>
    <scope>NUCLEOTIDE SEQUENCE [LARGE SCALE GENOMIC DNA]</scope>
    <source>
        <strain evidence="2 3">B011</strain>
    </source>
</reference>
<feature type="transmembrane region" description="Helical" evidence="1">
    <location>
        <begin position="309"/>
        <end position="326"/>
    </location>
</feature>
<gene>
    <name evidence="2" type="ORF">FUA24_18320</name>
</gene>
<feature type="transmembrane region" description="Helical" evidence="1">
    <location>
        <begin position="245"/>
        <end position="269"/>
    </location>
</feature>
<feature type="transmembrane region" description="Helical" evidence="1">
    <location>
        <begin position="139"/>
        <end position="162"/>
    </location>
</feature>
<dbReference type="AlphaFoldDB" id="A0A5D0HJH2"/>
<feature type="transmembrane region" description="Helical" evidence="1">
    <location>
        <begin position="63"/>
        <end position="79"/>
    </location>
</feature>
<proteinExistence type="predicted"/>
<dbReference type="RefSeq" id="WP_148544520.1">
    <property type="nucleotide sequence ID" value="NZ_VSDQ01000718.1"/>
</dbReference>
<feature type="transmembrane region" description="Helical" evidence="1">
    <location>
        <begin position="7"/>
        <end position="26"/>
    </location>
</feature>
<feature type="transmembrane region" description="Helical" evidence="1">
    <location>
        <begin position="108"/>
        <end position="127"/>
    </location>
</feature>
<dbReference type="Proteomes" id="UP000323930">
    <property type="component" value="Unassembled WGS sequence"/>
</dbReference>
<feature type="transmembrane region" description="Helical" evidence="1">
    <location>
        <begin position="200"/>
        <end position="225"/>
    </location>
</feature>
<dbReference type="OrthoDB" id="866311at2"/>
<evidence type="ECO:0000256" key="1">
    <source>
        <dbReference type="SAM" id="Phobius"/>
    </source>
</evidence>
<protein>
    <recommendedName>
        <fullName evidence="4">Glycosyltransferase RgtA/B/C/D-like domain-containing protein</fullName>
    </recommendedName>
</protein>
<evidence type="ECO:0000313" key="2">
    <source>
        <dbReference type="EMBL" id="TYA71534.1"/>
    </source>
</evidence>
<keyword evidence="1" id="KW-1133">Transmembrane helix</keyword>
<keyword evidence="3" id="KW-1185">Reference proteome</keyword>
<name>A0A5D0HJH2_9FLAO</name>
<feature type="transmembrane region" description="Helical" evidence="1">
    <location>
        <begin position="281"/>
        <end position="303"/>
    </location>
</feature>
<sequence>MSRLKKYSFWYLYIGISIFLVFLFFVTKDIPFFWDGLTKSQRADWIFENNFKSLIVPNEINSGHPPLWIFLLALFWKLFGKTVLVSRVLLLLVNLCVYYQLLKLFEKLALKNVPIILVLIVCLDPTLIAQSTSLNNDMLLLFFSLFALNSILSSSYYLLILAYSGLLLTNLRGIYMLGAFSIIHLFFIYKGFVQLNRKLVLSYLIPLTIFGVFAYFQYSALGWAILKDNSHRKAVNGNANIIKNILAYIKCYLDYGRVFIVGVLILKLKSVVSLCRENDKFFKLMVSFIVVSLVLFFGTVLMSNPIGDRYYILGYILLLVIFVNIIERSISKYKKITIVTAIAVLLTGHLWIYPVTISQAWDSSLAHLNYFPVKEKMENYLEEEHIETKNIGTRLPMSYEKNAYLSSEKKDNYASFSLRKNDYIFISNVDNKTKDDDIYIVTQNWEHVKTFSQLGVFISLYKNPK</sequence>
<keyword evidence="1" id="KW-0812">Transmembrane</keyword>
<feature type="transmembrane region" description="Helical" evidence="1">
    <location>
        <begin position="338"/>
        <end position="356"/>
    </location>
</feature>